<protein>
    <submittedName>
        <fullName evidence="1">(northern house mosquito) hypothetical protein</fullName>
    </submittedName>
</protein>
<proteinExistence type="predicted"/>
<name>A0A8D8A378_CULPI</name>
<dbReference type="EMBL" id="HBUE01008957">
    <property type="protein sequence ID" value="CAG6447381.1"/>
    <property type="molecule type" value="Transcribed_RNA"/>
</dbReference>
<dbReference type="AlphaFoldDB" id="A0A8D8A378"/>
<accession>A0A8D8A378</accession>
<reference evidence="1" key="1">
    <citation type="submission" date="2021-05" db="EMBL/GenBank/DDBJ databases">
        <authorList>
            <person name="Alioto T."/>
            <person name="Alioto T."/>
            <person name="Gomez Garrido J."/>
        </authorList>
    </citation>
    <scope>NUCLEOTIDE SEQUENCE</scope>
</reference>
<organism evidence="1">
    <name type="scientific">Culex pipiens</name>
    <name type="common">House mosquito</name>
    <dbReference type="NCBI Taxonomy" id="7175"/>
    <lineage>
        <taxon>Eukaryota</taxon>
        <taxon>Metazoa</taxon>
        <taxon>Ecdysozoa</taxon>
        <taxon>Arthropoda</taxon>
        <taxon>Hexapoda</taxon>
        <taxon>Insecta</taxon>
        <taxon>Pterygota</taxon>
        <taxon>Neoptera</taxon>
        <taxon>Endopterygota</taxon>
        <taxon>Diptera</taxon>
        <taxon>Nematocera</taxon>
        <taxon>Culicoidea</taxon>
        <taxon>Culicidae</taxon>
        <taxon>Culicinae</taxon>
        <taxon>Culicini</taxon>
        <taxon>Culex</taxon>
        <taxon>Culex</taxon>
    </lineage>
</organism>
<evidence type="ECO:0000313" key="1">
    <source>
        <dbReference type="EMBL" id="CAG6447381.1"/>
    </source>
</evidence>
<sequence>MAVPLVHGGRAGRPAKLLSVRARQRRFQPEHRGKRTAWTSPSRWSRHLSERRRFQDIYGELRLRRHDEAARRRRARSPGVGRWSACHRRVPLEHNGVPRTT</sequence>